<proteinExistence type="predicted"/>
<dbReference type="RefSeq" id="WP_016168054.1">
    <property type="nucleotide sequence ID" value="NZ_BBNK01000005.1"/>
</dbReference>
<evidence type="ECO:0000313" key="1">
    <source>
        <dbReference type="EMBL" id="KAB1852333.1"/>
    </source>
</evidence>
<name>A0A5N4W9L5_9GAMM</name>
<dbReference type="AlphaFoldDB" id="A0A5N4W9L5"/>
<sequence>MRGSVERYDSQTQLGMIRDECGEWFYFAVEQWNDPNNLPIDGLVVDFIIDGAEVTSVWEVKNTH</sequence>
<protein>
    <submittedName>
        <fullName evidence="1">Uncharacterized protein</fullName>
    </submittedName>
</protein>
<evidence type="ECO:0000313" key="2">
    <source>
        <dbReference type="Proteomes" id="UP000325788"/>
    </source>
</evidence>
<comment type="caution">
    <text evidence="1">The sequence shown here is derived from an EMBL/GenBank/DDBJ whole genome shotgun (WGS) entry which is preliminary data.</text>
</comment>
<dbReference type="Proteomes" id="UP000325788">
    <property type="component" value="Unassembled WGS sequence"/>
</dbReference>
<gene>
    <name evidence="1" type="ORF">F4W09_15145</name>
</gene>
<reference evidence="1 2" key="1">
    <citation type="submission" date="2019-09" db="EMBL/GenBank/DDBJ databases">
        <title>Draft genome sequence of Acinetobacter tandoii W4-4-4 isolated from environmental water sample.</title>
        <authorList>
            <person name="Wee S.K."/>
            <person name="Yan B."/>
            <person name="Mustaffa S.B."/>
            <person name="Yap E.P.H."/>
        </authorList>
    </citation>
    <scope>NUCLEOTIDE SEQUENCE [LARGE SCALE GENOMIC DNA]</scope>
    <source>
        <strain evidence="1 2">W4-4-4</strain>
    </source>
</reference>
<organism evidence="1 2">
    <name type="scientific">Acinetobacter tandoii</name>
    <dbReference type="NCBI Taxonomy" id="202954"/>
    <lineage>
        <taxon>Bacteria</taxon>
        <taxon>Pseudomonadati</taxon>
        <taxon>Pseudomonadota</taxon>
        <taxon>Gammaproteobacteria</taxon>
        <taxon>Moraxellales</taxon>
        <taxon>Moraxellaceae</taxon>
        <taxon>Acinetobacter</taxon>
    </lineage>
</organism>
<dbReference type="EMBL" id="VXLD01000014">
    <property type="protein sequence ID" value="KAB1852333.1"/>
    <property type="molecule type" value="Genomic_DNA"/>
</dbReference>
<accession>A0A5N4W9L5</accession>